<evidence type="ECO:0000313" key="2">
    <source>
        <dbReference type="EMBL" id="PWH86895.1"/>
    </source>
</evidence>
<comment type="caution">
    <text evidence="2">The sequence shown here is derived from an EMBL/GenBank/DDBJ whole genome shotgun (WGS) entry which is preliminary data.</text>
</comment>
<accession>A0A2U2XGH5</accession>
<gene>
    <name evidence="2" type="ORF">DIT68_01145</name>
</gene>
<keyword evidence="1" id="KW-0472">Membrane</keyword>
<dbReference type="AlphaFoldDB" id="A0A2U2XGH5"/>
<proteinExistence type="predicted"/>
<feature type="transmembrane region" description="Helical" evidence="1">
    <location>
        <begin position="38"/>
        <end position="58"/>
    </location>
</feature>
<sequence>MEKDLNISEGYSMNYLIYAIFIIGFGLAMIYFNWMIAILILFVGIALLFTKSGVIFSADLKKFKSYKSFFGLTIGYSFQSSDFNKVKLKYTNETTNIFSQGVARDIRARTYDIVLTKSTNQKSTLHEFTEYKLAEKTFNIFVEKLGYEGVNKLAEIQSANLRKRKRGR</sequence>
<protein>
    <submittedName>
        <fullName evidence="2">Uncharacterized protein</fullName>
    </submittedName>
</protein>
<name>A0A2U2XGH5_9FLAO</name>
<dbReference type="EMBL" id="QFRJ01000001">
    <property type="protein sequence ID" value="PWH86895.1"/>
    <property type="molecule type" value="Genomic_DNA"/>
</dbReference>
<keyword evidence="1" id="KW-1133">Transmembrane helix</keyword>
<dbReference type="Proteomes" id="UP000245370">
    <property type="component" value="Unassembled WGS sequence"/>
</dbReference>
<feature type="transmembrane region" description="Helical" evidence="1">
    <location>
        <begin position="12"/>
        <end position="32"/>
    </location>
</feature>
<evidence type="ECO:0000313" key="3">
    <source>
        <dbReference type="Proteomes" id="UP000245370"/>
    </source>
</evidence>
<organism evidence="2 3">
    <name type="scientific">Brumimicrobium oceani</name>
    <dbReference type="NCBI Taxonomy" id="2100725"/>
    <lineage>
        <taxon>Bacteria</taxon>
        <taxon>Pseudomonadati</taxon>
        <taxon>Bacteroidota</taxon>
        <taxon>Flavobacteriia</taxon>
        <taxon>Flavobacteriales</taxon>
        <taxon>Crocinitomicaceae</taxon>
        <taxon>Brumimicrobium</taxon>
    </lineage>
</organism>
<evidence type="ECO:0000256" key="1">
    <source>
        <dbReference type="SAM" id="Phobius"/>
    </source>
</evidence>
<reference evidence="2 3" key="2">
    <citation type="submission" date="2018-05" db="EMBL/GenBank/DDBJ databases">
        <authorList>
            <person name="Lanie J.A."/>
            <person name="Ng W.-L."/>
            <person name="Kazmierczak K.M."/>
            <person name="Andrzejewski T.M."/>
            <person name="Davidsen T.M."/>
            <person name="Wayne K.J."/>
            <person name="Tettelin H."/>
            <person name="Glass J.I."/>
            <person name="Rusch D."/>
            <person name="Podicherti R."/>
            <person name="Tsui H.-C.T."/>
            <person name="Winkler M.E."/>
        </authorList>
    </citation>
    <scope>NUCLEOTIDE SEQUENCE [LARGE SCALE GENOMIC DNA]</scope>
    <source>
        <strain evidence="2 3">C305</strain>
    </source>
</reference>
<reference evidence="2 3" key="1">
    <citation type="submission" date="2018-05" db="EMBL/GenBank/DDBJ databases">
        <title>Brumimicrobium oceani sp. nov., isolated from coastal sediment.</title>
        <authorList>
            <person name="Kou Y."/>
        </authorList>
    </citation>
    <scope>NUCLEOTIDE SEQUENCE [LARGE SCALE GENOMIC DNA]</scope>
    <source>
        <strain evidence="2 3">C305</strain>
    </source>
</reference>
<keyword evidence="3" id="KW-1185">Reference proteome</keyword>
<keyword evidence="1" id="KW-0812">Transmembrane</keyword>